<dbReference type="OrthoDB" id="9775735at2"/>
<dbReference type="InterPro" id="IPR000060">
    <property type="entry name" value="BCCT_transptr"/>
</dbReference>
<feature type="transmembrane region" description="Helical" evidence="8">
    <location>
        <begin position="182"/>
        <end position="203"/>
    </location>
</feature>
<dbReference type="EMBL" id="LBBT01000052">
    <property type="protein sequence ID" value="KKY02544.1"/>
    <property type="molecule type" value="Genomic_DNA"/>
</dbReference>
<feature type="transmembrane region" description="Helical" evidence="8">
    <location>
        <begin position="79"/>
        <end position="100"/>
    </location>
</feature>
<feature type="transmembrane region" description="Helical" evidence="8">
    <location>
        <begin position="434"/>
        <end position="453"/>
    </location>
</feature>
<feature type="transmembrane region" description="Helical" evidence="8">
    <location>
        <begin position="381"/>
        <end position="407"/>
    </location>
</feature>
<dbReference type="PANTHER" id="PTHR30047:SF7">
    <property type="entry name" value="HIGH-AFFINITY CHOLINE TRANSPORT PROTEIN"/>
    <property type="match status" value="1"/>
</dbReference>
<evidence type="ECO:0000313" key="10">
    <source>
        <dbReference type="Proteomes" id="UP000034407"/>
    </source>
</evidence>
<feature type="transmembrane region" description="Helical" evidence="8">
    <location>
        <begin position="215"/>
        <end position="233"/>
    </location>
</feature>
<feature type="transmembrane region" description="Helical" evidence="8">
    <location>
        <begin position="336"/>
        <end position="361"/>
    </location>
</feature>
<feature type="transmembrane region" description="Helical" evidence="8">
    <location>
        <begin position="245"/>
        <end position="265"/>
    </location>
</feature>
<evidence type="ECO:0000313" key="9">
    <source>
        <dbReference type="EMBL" id="KKY02544.1"/>
    </source>
</evidence>
<evidence type="ECO:0000256" key="7">
    <source>
        <dbReference type="ARBA" id="ARBA00023136"/>
    </source>
</evidence>
<dbReference type="PROSITE" id="PS01303">
    <property type="entry name" value="BCCT"/>
    <property type="match status" value="1"/>
</dbReference>
<feature type="transmembrane region" description="Helical" evidence="8">
    <location>
        <begin position="306"/>
        <end position="324"/>
    </location>
</feature>
<dbReference type="InterPro" id="IPR018093">
    <property type="entry name" value="BCCT_CS"/>
</dbReference>
<evidence type="ECO:0000256" key="4">
    <source>
        <dbReference type="ARBA" id="ARBA00022475"/>
    </source>
</evidence>
<name>A0A0M3DM70_9FIRM</name>
<gene>
    <name evidence="9" type="ORF">VN21_02715</name>
</gene>
<keyword evidence="4" id="KW-1003">Cell membrane</keyword>
<protein>
    <submittedName>
        <fullName evidence="9">Glycine/betaine ABC transporter permease</fullName>
    </submittedName>
</protein>
<organism evidence="9 10">
    <name type="scientific">Paraclostridium benzoelyticum</name>
    <dbReference type="NCBI Taxonomy" id="1629550"/>
    <lineage>
        <taxon>Bacteria</taxon>
        <taxon>Bacillati</taxon>
        <taxon>Bacillota</taxon>
        <taxon>Clostridia</taxon>
        <taxon>Peptostreptococcales</taxon>
        <taxon>Peptostreptococcaceae</taxon>
        <taxon>Paraclostridium</taxon>
    </lineage>
</organism>
<feature type="transmembrane region" description="Helical" evidence="8">
    <location>
        <begin position="459"/>
        <end position="479"/>
    </location>
</feature>
<keyword evidence="5 8" id="KW-0812">Transmembrane</keyword>
<dbReference type="PANTHER" id="PTHR30047">
    <property type="entry name" value="HIGH-AFFINITY CHOLINE TRANSPORT PROTEIN-RELATED"/>
    <property type="match status" value="1"/>
</dbReference>
<evidence type="ECO:0000256" key="3">
    <source>
        <dbReference type="ARBA" id="ARBA00022448"/>
    </source>
</evidence>
<feature type="transmembrane region" description="Helical" evidence="8">
    <location>
        <begin position="129"/>
        <end position="150"/>
    </location>
</feature>
<evidence type="ECO:0000256" key="1">
    <source>
        <dbReference type="ARBA" id="ARBA00004651"/>
    </source>
</evidence>
<comment type="similarity">
    <text evidence="2">Belongs to the BCCT transporter (TC 2.A.15) family.</text>
</comment>
<proteinExistence type="inferred from homology"/>
<keyword evidence="6 8" id="KW-1133">Transmembrane helix</keyword>
<sequence length="494" mass="54533">MVYYVSVILIGLFVLWGLILPESLGSIANTALEFTTKQFGWLFLIVTFIVLVFMILLAFSKYGKLKLGKESDKPEFSNITWFGMLFSAGMGIGLVFWGVAEPLDHYVYPPMGIEPLTVEAANTSMVFSFFHWGLHAWAVYSLVGLSIAYFRFRKGKTLLVSQTLSPIIGDNSNSIRAKIIDILAIIATAFGIATSLGLGAMQINGGLNNLFGLDINYFNQLIIIAIATILFLLSASTGLEKGIKILSNINVAIAMLLLIFVFLVGPTSKILSIFTNSLGTYLQNIIYMSLRLTPFKESKWISDWTLFYWAWWIAWSPFVGVFIARVSKGRTIREFIIGVLLVPALFSFLWFSVFGGTALNLEINTSLSLINTLKTDMSSTLFVALNSLPLGFIASVIAIVLIITFFVSSADSATFVLGMFSSNGSMNPTNKVKITWGVLQSLIAVALLFTGGLKGLQTMAIITALPFSIILVMMILSLIKELKKEKLYDIHKRH</sequence>
<dbReference type="RefSeq" id="WP_046821933.1">
    <property type="nucleotide sequence ID" value="NZ_LBBT01000052.1"/>
</dbReference>
<dbReference type="AlphaFoldDB" id="A0A0M3DM70"/>
<comment type="subcellular location">
    <subcellularLocation>
        <location evidence="1">Cell membrane</location>
        <topology evidence="1">Multi-pass membrane protein</topology>
    </subcellularLocation>
</comment>
<dbReference type="PATRIC" id="fig|1629550.3.peg.3244"/>
<feature type="transmembrane region" description="Helical" evidence="8">
    <location>
        <begin position="41"/>
        <end position="59"/>
    </location>
</feature>
<dbReference type="GO" id="GO:0022857">
    <property type="term" value="F:transmembrane transporter activity"/>
    <property type="evidence" value="ECO:0007669"/>
    <property type="project" value="InterPro"/>
</dbReference>
<evidence type="ECO:0000256" key="8">
    <source>
        <dbReference type="SAM" id="Phobius"/>
    </source>
</evidence>
<dbReference type="GO" id="GO:0005886">
    <property type="term" value="C:plasma membrane"/>
    <property type="evidence" value="ECO:0007669"/>
    <property type="project" value="UniProtKB-SubCell"/>
</dbReference>
<evidence type="ECO:0000256" key="5">
    <source>
        <dbReference type="ARBA" id="ARBA00022692"/>
    </source>
</evidence>
<keyword evidence="10" id="KW-1185">Reference proteome</keyword>
<evidence type="ECO:0000256" key="2">
    <source>
        <dbReference type="ARBA" id="ARBA00005658"/>
    </source>
</evidence>
<dbReference type="NCBIfam" id="TIGR00842">
    <property type="entry name" value="bcct"/>
    <property type="match status" value="1"/>
</dbReference>
<dbReference type="Proteomes" id="UP000034407">
    <property type="component" value="Unassembled WGS sequence"/>
</dbReference>
<evidence type="ECO:0000256" key="6">
    <source>
        <dbReference type="ARBA" id="ARBA00022989"/>
    </source>
</evidence>
<comment type="caution">
    <text evidence="9">The sequence shown here is derived from an EMBL/GenBank/DDBJ whole genome shotgun (WGS) entry which is preliminary data.</text>
</comment>
<reference evidence="9 10" key="1">
    <citation type="submission" date="2015-04" db="EMBL/GenBank/DDBJ databases">
        <title>Microcin producing Clostridium sp. JC272T.</title>
        <authorList>
            <person name="Jyothsna T."/>
            <person name="Sasikala C."/>
            <person name="Ramana C."/>
        </authorList>
    </citation>
    <scope>NUCLEOTIDE SEQUENCE [LARGE SCALE GENOMIC DNA]</scope>
    <source>
        <strain evidence="9 10">JC272</strain>
    </source>
</reference>
<dbReference type="Pfam" id="PF02028">
    <property type="entry name" value="BCCT"/>
    <property type="match status" value="1"/>
</dbReference>
<keyword evidence="3" id="KW-0813">Transport</keyword>
<accession>A0A0M3DM70</accession>
<keyword evidence="7 8" id="KW-0472">Membrane</keyword>